<evidence type="ECO:0000313" key="2">
    <source>
        <dbReference type="EMBL" id="SEF72811.1"/>
    </source>
</evidence>
<feature type="transmembrane region" description="Helical" evidence="1">
    <location>
        <begin position="14"/>
        <end position="32"/>
    </location>
</feature>
<dbReference type="GO" id="GO:0004713">
    <property type="term" value="F:protein tyrosine kinase activity"/>
    <property type="evidence" value="ECO:0007669"/>
    <property type="project" value="TreeGrafter"/>
</dbReference>
<organism evidence="2 3">
    <name type="scientific">Xylanibacter ruminicola</name>
    <name type="common">Prevotella ruminicola</name>
    <dbReference type="NCBI Taxonomy" id="839"/>
    <lineage>
        <taxon>Bacteria</taxon>
        <taxon>Pseudomonadati</taxon>
        <taxon>Bacteroidota</taxon>
        <taxon>Bacteroidia</taxon>
        <taxon>Bacteroidales</taxon>
        <taxon>Prevotellaceae</taxon>
        <taxon>Xylanibacter</taxon>
    </lineage>
</organism>
<reference evidence="2 3" key="1">
    <citation type="submission" date="2016-10" db="EMBL/GenBank/DDBJ databases">
        <authorList>
            <person name="de Groot N.N."/>
        </authorList>
    </citation>
    <scope>NUCLEOTIDE SEQUENCE [LARGE SCALE GENOMIC DNA]</scope>
    <source>
        <strain evidence="2 3">AR32</strain>
    </source>
</reference>
<dbReference type="AlphaFoldDB" id="A0A1H5UEK9"/>
<dbReference type="PANTHER" id="PTHR32309:SF13">
    <property type="entry name" value="FERRIC ENTEROBACTIN TRANSPORT PROTEIN FEPE"/>
    <property type="match status" value="1"/>
</dbReference>
<evidence type="ECO:0000313" key="3">
    <source>
        <dbReference type="Proteomes" id="UP000236735"/>
    </source>
</evidence>
<dbReference type="Proteomes" id="UP000236735">
    <property type="component" value="Unassembled WGS sequence"/>
</dbReference>
<dbReference type="GO" id="GO:0005886">
    <property type="term" value="C:plasma membrane"/>
    <property type="evidence" value="ECO:0007669"/>
    <property type="project" value="TreeGrafter"/>
</dbReference>
<accession>A0A1H5UEK9</accession>
<name>A0A1H5UEK9_XYLRU</name>
<feature type="transmembrane region" description="Helical" evidence="1">
    <location>
        <begin position="476"/>
        <end position="500"/>
    </location>
</feature>
<evidence type="ECO:0000256" key="1">
    <source>
        <dbReference type="SAM" id="Phobius"/>
    </source>
</evidence>
<keyword evidence="1" id="KW-0812">Transmembrane</keyword>
<keyword evidence="1" id="KW-1133">Transmembrane helix</keyword>
<proteinExistence type="predicted"/>
<keyword evidence="1" id="KW-0472">Membrane</keyword>
<dbReference type="EMBL" id="FNUV01000003">
    <property type="protein sequence ID" value="SEF72811.1"/>
    <property type="molecule type" value="Genomic_DNA"/>
</dbReference>
<dbReference type="PANTHER" id="PTHR32309">
    <property type="entry name" value="TYROSINE-PROTEIN KINASE"/>
    <property type="match status" value="1"/>
</dbReference>
<protein>
    <submittedName>
        <fullName evidence="2">Uncharacterized protein</fullName>
    </submittedName>
</protein>
<gene>
    <name evidence="2" type="ORF">SAMN05216354_1383</name>
</gene>
<sequence>MDLFRYIVRFLYKIRWYLIILPLIALIVAWFLTRNMERVYDTNTTIYTGMITGYNIEGGVGTAGGQSQTNMTNLILLITTDATIHEVSLRLFARCMMYGNPNKDNNYISAEHFRQLNNSVPAEVKALINHNSENATYANLKAYEKPTAENYLFGLTNYHPWFGINSITARLKVLQLQKSDIIDIGYSANDAGIAYNTLDILNEVFARQYALLRYGETNNVIKFFEREVARLYRILTNAEDDLIRYNVEKRIINYGEQTKQLSALDANQKVSDNSLLIDKTTTRALMDYLERQLGDRAKIIKANKEFTNQITDISRIQSRISNLRLMSSEGSGSGVESQLELAKAERMLQDATANVRGLVKDIEAGTYSTETGVKANDMIGKWLEQVLLLEKTKAHESAQDIMRQKLDKEILYYAPIGATINRKDRHIGFIEGNYMEMLKALNSARLRQKNLQMTTATLRVLNPPMFPMNAQPTNRMMILLGAFLLTFMLTAMYFFIIELLDRTLRDRMRSEKITKIPVMGCFPKESTLRYRRFNKTIADMALRQLSKVLLPHFKEGQQNVLNLLSTDAANGKSYIAQELENYWISIGLQVRRLTYDEDFLAEDSRFIMANDIKDICPDILPNEIAIVEYPNLDDNSIPSGLLNMGTINLIVTRANRTWKDVDQKSLKELQSQLKDQNTLYMYLTECQRYAVEEFVGQLPPYTKFNNFVYRISQMGLTAVENSHAK</sequence>
<dbReference type="InterPro" id="IPR050445">
    <property type="entry name" value="Bact_polysacc_biosynth/exp"/>
</dbReference>